<name>A0A0D1YHB5_9PEZI</name>
<evidence type="ECO:0000256" key="3">
    <source>
        <dbReference type="ARBA" id="ARBA00022692"/>
    </source>
</evidence>
<feature type="transmembrane region" description="Helical" evidence="6">
    <location>
        <begin position="112"/>
        <end position="132"/>
    </location>
</feature>
<dbReference type="VEuPathDB" id="FungiDB:PV09_08266"/>
<dbReference type="Gene3D" id="1.10.4160.10">
    <property type="entry name" value="Hydantoin permease"/>
    <property type="match status" value="1"/>
</dbReference>
<evidence type="ECO:0000313" key="8">
    <source>
        <dbReference type="Proteomes" id="UP000053259"/>
    </source>
</evidence>
<dbReference type="EMBL" id="KN847566">
    <property type="protein sequence ID" value="KIW00228.1"/>
    <property type="molecule type" value="Genomic_DNA"/>
</dbReference>
<organism evidence="7 8">
    <name type="scientific">Verruconis gallopava</name>
    <dbReference type="NCBI Taxonomy" id="253628"/>
    <lineage>
        <taxon>Eukaryota</taxon>
        <taxon>Fungi</taxon>
        <taxon>Dikarya</taxon>
        <taxon>Ascomycota</taxon>
        <taxon>Pezizomycotina</taxon>
        <taxon>Dothideomycetes</taxon>
        <taxon>Pleosporomycetidae</taxon>
        <taxon>Venturiales</taxon>
        <taxon>Sympoventuriaceae</taxon>
        <taxon>Verruconis</taxon>
    </lineage>
</organism>
<feature type="transmembrane region" description="Helical" evidence="6">
    <location>
        <begin position="78"/>
        <end position="100"/>
    </location>
</feature>
<evidence type="ECO:0000256" key="6">
    <source>
        <dbReference type="SAM" id="Phobius"/>
    </source>
</evidence>
<dbReference type="PANTHER" id="PTHR30618">
    <property type="entry name" value="NCS1 FAMILY PURINE/PYRIMIDINE TRANSPORTER"/>
    <property type="match status" value="1"/>
</dbReference>
<dbReference type="GO" id="GO:0015205">
    <property type="term" value="F:nucleobase transmembrane transporter activity"/>
    <property type="evidence" value="ECO:0007669"/>
    <property type="project" value="TreeGrafter"/>
</dbReference>
<feature type="transmembrane region" description="Helical" evidence="6">
    <location>
        <begin position="377"/>
        <end position="395"/>
    </location>
</feature>
<feature type="transmembrane region" description="Helical" evidence="6">
    <location>
        <begin position="208"/>
        <end position="225"/>
    </location>
</feature>
<dbReference type="EMBL" id="KN847566">
    <property type="protein sequence ID" value="KIW00226.1"/>
    <property type="molecule type" value="Genomic_DNA"/>
</dbReference>
<keyword evidence="3 6" id="KW-0812">Transmembrane</keyword>
<feature type="transmembrane region" description="Helical" evidence="6">
    <location>
        <begin position="48"/>
        <end position="72"/>
    </location>
</feature>
<proteinExistence type="inferred from homology"/>
<dbReference type="Proteomes" id="UP000053259">
    <property type="component" value="Unassembled WGS sequence"/>
</dbReference>
<feature type="transmembrane region" description="Helical" evidence="6">
    <location>
        <begin position="401"/>
        <end position="426"/>
    </location>
</feature>
<dbReference type="EMBL" id="KN847566">
    <property type="protein sequence ID" value="KIW00227.1"/>
    <property type="molecule type" value="Genomic_DNA"/>
</dbReference>
<comment type="subcellular location">
    <subcellularLocation>
        <location evidence="1">Membrane</location>
        <topology evidence="1">Multi-pass membrane protein</topology>
    </subcellularLocation>
</comment>
<evidence type="ECO:0000256" key="2">
    <source>
        <dbReference type="ARBA" id="ARBA00008974"/>
    </source>
</evidence>
<dbReference type="AlphaFoldDB" id="A0A0D1YHB5"/>
<feature type="transmembrane region" description="Helical" evidence="6">
    <location>
        <begin position="178"/>
        <end position="196"/>
    </location>
</feature>
<dbReference type="InterPro" id="IPR045225">
    <property type="entry name" value="Uracil/uridine/allantoin_perm"/>
</dbReference>
<evidence type="ECO:0000256" key="1">
    <source>
        <dbReference type="ARBA" id="ARBA00004141"/>
    </source>
</evidence>
<protein>
    <recommendedName>
        <fullName evidence="9">NCS1 nucleoside transporter</fullName>
    </recommendedName>
</protein>
<evidence type="ECO:0000256" key="4">
    <source>
        <dbReference type="ARBA" id="ARBA00022989"/>
    </source>
</evidence>
<gene>
    <name evidence="7" type="ORF">PV09_08266</name>
</gene>
<feature type="transmembrane region" description="Helical" evidence="6">
    <location>
        <begin position="481"/>
        <end position="503"/>
    </location>
</feature>
<feature type="transmembrane region" description="Helical" evidence="6">
    <location>
        <begin position="283"/>
        <end position="309"/>
    </location>
</feature>
<accession>A0A0D1YHB5</accession>
<dbReference type="RefSeq" id="XP_016210096.1">
    <property type="nucleotide sequence ID" value="XM_016362131.1"/>
</dbReference>
<reference evidence="7 8" key="1">
    <citation type="submission" date="2015-01" db="EMBL/GenBank/DDBJ databases">
        <title>The Genome Sequence of Ochroconis gallopava CBS43764.</title>
        <authorList>
            <consortium name="The Broad Institute Genomics Platform"/>
            <person name="Cuomo C."/>
            <person name="de Hoog S."/>
            <person name="Gorbushina A."/>
            <person name="Stielow B."/>
            <person name="Teixiera M."/>
            <person name="Abouelleil A."/>
            <person name="Chapman S.B."/>
            <person name="Priest M."/>
            <person name="Young S.K."/>
            <person name="Wortman J."/>
            <person name="Nusbaum C."/>
            <person name="Birren B."/>
        </authorList>
    </citation>
    <scope>NUCLEOTIDE SEQUENCE [LARGE SCALE GENOMIC DNA]</scope>
    <source>
        <strain evidence="7 8">CBS 43764</strain>
    </source>
</reference>
<dbReference type="RefSeq" id="XP_016210097.1">
    <property type="nucleotide sequence ID" value="XM_016362132.1"/>
</dbReference>
<feature type="transmembrane region" description="Helical" evidence="6">
    <location>
        <begin position="336"/>
        <end position="356"/>
    </location>
</feature>
<dbReference type="InterPro" id="IPR001248">
    <property type="entry name" value="Pur-cyt_permease"/>
</dbReference>
<dbReference type="RefSeq" id="XP_016210095.1">
    <property type="nucleotide sequence ID" value="XM_016362130.1"/>
</dbReference>
<dbReference type="OrthoDB" id="2018619at2759"/>
<dbReference type="HOGENOM" id="CLU_021555_3_2_1"/>
<feature type="transmembrane region" description="Helical" evidence="6">
    <location>
        <begin position="449"/>
        <end position="469"/>
    </location>
</feature>
<keyword evidence="8" id="KW-1185">Reference proteome</keyword>
<feature type="transmembrane region" description="Helical" evidence="6">
    <location>
        <begin position="138"/>
        <end position="157"/>
    </location>
</feature>
<evidence type="ECO:0000256" key="5">
    <source>
        <dbReference type="ARBA" id="ARBA00023136"/>
    </source>
</evidence>
<comment type="similarity">
    <text evidence="2">Belongs to the purine-cytosine permease (2.A.39) family.</text>
</comment>
<evidence type="ECO:0008006" key="9">
    <source>
        <dbReference type="Google" id="ProtNLM"/>
    </source>
</evidence>
<dbReference type="PANTHER" id="PTHR30618:SF15">
    <property type="entry name" value="NICOTINAMIDE RIBOSIDE TRANSPORTER 1-RELATED"/>
    <property type="match status" value="1"/>
</dbReference>
<sequence>MSFRQKLHKISKALEVKPTDDEYEKIETTRWGNRDTYPIPHDKRTYGVYAYMAYWGTCGICLSSFTMGSSFIGIGLTAWQAMLATCIGMFLACGSAYLSGVPGAKFALGYGAYARAAWGLWGSYFCIILNIFQCFVFYGIQMYFGGQAFVIILNAIFPTFLRMKNTIPLSSAITTKELIGFVLFIILYLPIIYFIPAHRIVKFLEANVVISAATLCGILGWAVAMNGGSPGNLVKPAFTLSKTEQGFRIVQAITSVAGTYTGGSERLADWSRYSKRRHSSTPAIPILAITVILTTLMGVITASALTSYYDNAEVQWNPLISLQQVQADTYTAKCRAATFFAGVGLLSVTVFVNYTMNCVCSGMDMAILLPKYLSQRRGSILFSVVGILAQPWRFVSQATTLVTVLSSFGVFLSPAASILVVDFWLVRKQKWNIPELFQPHGIYWFWNGINWRAFLAYFLGMFPALPGFINATGGNPVSETWIRFFQISYFFGYLVSGGLYYLINMVFPPPGLGVQVDFDIDGHIVEIVDSASDKTQEYGKTAEFTEAKV</sequence>
<dbReference type="Pfam" id="PF02133">
    <property type="entry name" value="Transp_cyt_pur"/>
    <property type="match status" value="1"/>
</dbReference>
<dbReference type="GeneID" id="27316239"/>
<keyword evidence="4 6" id="KW-1133">Transmembrane helix</keyword>
<evidence type="ECO:0000313" key="7">
    <source>
        <dbReference type="EMBL" id="KIW00227.1"/>
    </source>
</evidence>
<dbReference type="GO" id="GO:0005886">
    <property type="term" value="C:plasma membrane"/>
    <property type="evidence" value="ECO:0007669"/>
    <property type="project" value="TreeGrafter"/>
</dbReference>
<keyword evidence="5 6" id="KW-0472">Membrane</keyword>